<dbReference type="STRING" id="208439.AJAP_08005"/>
<feature type="domain" description="NADAR" evidence="3">
    <location>
        <begin position="71"/>
        <end position="218"/>
    </location>
</feature>
<dbReference type="Proteomes" id="UP000028492">
    <property type="component" value="Chromosome"/>
</dbReference>
<comment type="catalytic activity">
    <reaction evidence="1">
        <text>5-amino-6-(5-phospho-D-ribosylamino)uracil + H2O = 5,6-diaminouracil + D-ribose 5-phosphate</text>
        <dbReference type="Rhea" id="RHEA:55020"/>
        <dbReference type="ChEBI" id="CHEBI:15377"/>
        <dbReference type="ChEBI" id="CHEBI:46252"/>
        <dbReference type="ChEBI" id="CHEBI:58453"/>
        <dbReference type="ChEBI" id="CHEBI:78346"/>
    </reaction>
</comment>
<dbReference type="HOGENOM" id="CLU_084247_1_0_11"/>
<dbReference type="AlphaFoldDB" id="A0A075UQ52"/>
<dbReference type="InterPro" id="IPR037238">
    <property type="entry name" value="YbiA-like_sf"/>
</dbReference>
<comment type="catalytic activity">
    <reaction evidence="2">
        <text>2,5-diamino-6-hydroxy-4-(5-phosphoribosylamino)-pyrimidine + H2O = 2,5,6-triamino-4-hydroxypyrimidine + D-ribose 5-phosphate</text>
        <dbReference type="Rhea" id="RHEA:23436"/>
        <dbReference type="ChEBI" id="CHEBI:15377"/>
        <dbReference type="ChEBI" id="CHEBI:58614"/>
        <dbReference type="ChEBI" id="CHEBI:78346"/>
        <dbReference type="ChEBI" id="CHEBI:137796"/>
    </reaction>
</comment>
<dbReference type="InterPro" id="IPR012816">
    <property type="entry name" value="NADAR"/>
</dbReference>
<evidence type="ECO:0000313" key="4">
    <source>
        <dbReference type="EMBL" id="AIG74511.1"/>
    </source>
</evidence>
<dbReference type="EMBL" id="CP008953">
    <property type="protein sequence ID" value="AIG74511.1"/>
    <property type="molecule type" value="Genomic_DNA"/>
</dbReference>
<sequence length="219" mass="24259">MLNVLTAPGHGGEWSSGCFTGLSVACGPLVAMVSKVDGVRSLDALRELVHSGAEPEYQLFYGHTPLKSGRVNAACLSQWWQAPFVAGGERYPTAEHYMMASKAELFGDHEAAANIRQAPDPKTAKILGREVSGFDAEVWERHRFDIVIDGNLEKFRQHAEEREFLLGTGDKVIVEASRMDLVWGSGLAREDKNATRPDYWRGQNLLGFALMEVREQLRG</sequence>
<dbReference type="SUPFAM" id="SSF143990">
    <property type="entry name" value="YbiA-like"/>
    <property type="match status" value="1"/>
</dbReference>
<evidence type="ECO:0000256" key="1">
    <source>
        <dbReference type="ARBA" id="ARBA00000022"/>
    </source>
</evidence>
<evidence type="ECO:0000259" key="3">
    <source>
        <dbReference type="Pfam" id="PF08719"/>
    </source>
</evidence>
<dbReference type="CDD" id="cd15457">
    <property type="entry name" value="NADAR"/>
    <property type="match status" value="1"/>
</dbReference>
<dbReference type="NCBIfam" id="TIGR02464">
    <property type="entry name" value="ribofla_fusion"/>
    <property type="match status" value="1"/>
</dbReference>
<reference evidence="4 5" key="1">
    <citation type="journal article" date="2014" name="J. Biotechnol.">
        <title>Complete genome sequence of the actinobacterium Amycolatopsis japonica MG417-CF17(T) (=DSM 44213T) producing (S,S)-N,N'-ethylenediaminedisuccinic acid.</title>
        <authorList>
            <person name="Stegmann E."/>
            <person name="Albersmeier A."/>
            <person name="Spohn M."/>
            <person name="Gert H."/>
            <person name="Weber T."/>
            <person name="Wohlleben W."/>
            <person name="Kalinowski J."/>
            <person name="Ruckert C."/>
        </authorList>
    </citation>
    <scope>NUCLEOTIDE SEQUENCE [LARGE SCALE GENOMIC DNA]</scope>
    <source>
        <strain evidence="5">MG417-CF17 (DSM 44213)</strain>
    </source>
</reference>
<proteinExistence type="predicted"/>
<organism evidence="4 5">
    <name type="scientific">Amycolatopsis japonica</name>
    <dbReference type="NCBI Taxonomy" id="208439"/>
    <lineage>
        <taxon>Bacteria</taxon>
        <taxon>Bacillati</taxon>
        <taxon>Actinomycetota</taxon>
        <taxon>Actinomycetes</taxon>
        <taxon>Pseudonocardiales</taxon>
        <taxon>Pseudonocardiaceae</taxon>
        <taxon>Amycolatopsis</taxon>
        <taxon>Amycolatopsis japonica group</taxon>
    </lineage>
</organism>
<dbReference type="Pfam" id="PF08719">
    <property type="entry name" value="NADAR"/>
    <property type="match status" value="1"/>
</dbReference>
<dbReference type="Gene3D" id="1.10.357.40">
    <property type="entry name" value="YbiA-like"/>
    <property type="match status" value="1"/>
</dbReference>
<dbReference type="eggNOG" id="COG3236">
    <property type="taxonomic scope" value="Bacteria"/>
</dbReference>
<protein>
    <recommendedName>
        <fullName evidence="3">NADAR domain-containing protein</fullName>
    </recommendedName>
</protein>
<gene>
    <name evidence="4" type="ORF">AJAP_08005</name>
</gene>
<evidence type="ECO:0000313" key="5">
    <source>
        <dbReference type="Proteomes" id="UP000028492"/>
    </source>
</evidence>
<dbReference type="KEGG" id="aja:AJAP_08005"/>
<evidence type="ECO:0000256" key="2">
    <source>
        <dbReference type="ARBA" id="ARBA00000751"/>
    </source>
</evidence>
<accession>A0A075UQ52</accession>
<name>A0A075UQ52_9PSEU</name>
<keyword evidence="5" id="KW-1185">Reference proteome</keyword>